<gene>
    <name evidence="2" type="ORF">B0I36DRAFT_126386</name>
</gene>
<accession>A0A9P9BLQ0</accession>
<dbReference type="Proteomes" id="UP000756346">
    <property type="component" value="Unassembled WGS sequence"/>
</dbReference>
<feature type="region of interest" description="Disordered" evidence="1">
    <location>
        <begin position="1"/>
        <end position="100"/>
    </location>
</feature>
<evidence type="ECO:0000256" key="1">
    <source>
        <dbReference type="SAM" id="MobiDB-lite"/>
    </source>
</evidence>
<feature type="region of interest" description="Disordered" evidence="1">
    <location>
        <begin position="123"/>
        <end position="177"/>
    </location>
</feature>
<feature type="compositionally biased region" description="Polar residues" evidence="1">
    <location>
        <begin position="158"/>
        <end position="169"/>
    </location>
</feature>
<feature type="compositionally biased region" description="Polar residues" evidence="1">
    <location>
        <begin position="1"/>
        <end position="13"/>
    </location>
</feature>
<feature type="compositionally biased region" description="Low complexity" evidence="1">
    <location>
        <begin position="34"/>
        <end position="43"/>
    </location>
</feature>
<protein>
    <submittedName>
        <fullName evidence="2">Uncharacterized protein</fullName>
    </submittedName>
</protein>
<comment type="caution">
    <text evidence="2">The sequence shown here is derived from an EMBL/GenBank/DDBJ whole genome shotgun (WGS) entry which is preliminary data.</text>
</comment>
<proteinExistence type="predicted"/>
<reference evidence="2" key="1">
    <citation type="journal article" date="2021" name="Nat. Commun.">
        <title>Genetic determinants of endophytism in the Arabidopsis root mycobiome.</title>
        <authorList>
            <person name="Mesny F."/>
            <person name="Miyauchi S."/>
            <person name="Thiergart T."/>
            <person name="Pickel B."/>
            <person name="Atanasova L."/>
            <person name="Karlsson M."/>
            <person name="Huettel B."/>
            <person name="Barry K.W."/>
            <person name="Haridas S."/>
            <person name="Chen C."/>
            <person name="Bauer D."/>
            <person name="Andreopoulos W."/>
            <person name="Pangilinan J."/>
            <person name="LaButti K."/>
            <person name="Riley R."/>
            <person name="Lipzen A."/>
            <person name="Clum A."/>
            <person name="Drula E."/>
            <person name="Henrissat B."/>
            <person name="Kohler A."/>
            <person name="Grigoriev I.V."/>
            <person name="Martin F.M."/>
            <person name="Hacquard S."/>
        </authorList>
    </citation>
    <scope>NUCLEOTIDE SEQUENCE</scope>
    <source>
        <strain evidence="2">MPI-CAGE-CH-0230</strain>
    </source>
</reference>
<feature type="compositionally biased region" description="Low complexity" evidence="1">
    <location>
        <begin position="57"/>
        <end position="74"/>
    </location>
</feature>
<name>A0A9P9BLQ0_9PEZI</name>
<dbReference type="AlphaFoldDB" id="A0A9P9BLQ0"/>
<feature type="compositionally biased region" description="Low complexity" evidence="1">
    <location>
        <begin position="133"/>
        <end position="142"/>
    </location>
</feature>
<dbReference type="RefSeq" id="XP_046011111.1">
    <property type="nucleotide sequence ID" value="XM_046148123.1"/>
</dbReference>
<dbReference type="GeneID" id="70177669"/>
<organism evidence="2 3">
    <name type="scientific">Microdochium trichocladiopsis</name>
    <dbReference type="NCBI Taxonomy" id="1682393"/>
    <lineage>
        <taxon>Eukaryota</taxon>
        <taxon>Fungi</taxon>
        <taxon>Dikarya</taxon>
        <taxon>Ascomycota</taxon>
        <taxon>Pezizomycotina</taxon>
        <taxon>Sordariomycetes</taxon>
        <taxon>Xylariomycetidae</taxon>
        <taxon>Xylariales</taxon>
        <taxon>Microdochiaceae</taxon>
        <taxon>Microdochium</taxon>
    </lineage>
</organism>
<evidence type="ECO:0000313" key="2">
    <source>
        <dbReference type="EMBL" id="KAH7028823.1"/>
    </source>
</evidence>
<evidence type="ECO:0000313" key="3">
    <source>
        <dbReference type="Proteomes" id="UP000756346"/>
    </source>
</evidence>
<dbReference type="EMBL" id="JAGTJQ010000006">
    <property type="protein sequence ID" value="KAH7028823.1"/>
    <property type="molecule type" value="Genomic_DNA"/>
</dbReference>
<keyword evidence="3" id="KW-1185">Reference proteome</keyword>
<sequence>MNDTLRTWAQPVSQPALPLRDMMSKTQINDNKRSQSFSSLSSSGQLAQTARDIQVATSSSFSSRRMSSTSSSSTQPSYTHIEPPPRRSLTTVDHTLPVPGVPAEMLSVFGLDPVHPQPAATAALTRRNAPLDTKTTTETPTPVAMQQPSQFLPGKLHNQVTETEQNSAEHNLPQGPK</sequence>